<gene>
    <name evidence="2" type="ORF">MAPG_02141</name>
</gene>
<accession>A0A0C4DQJ7</accession>
<reference evidence="3" key="4">
    <citation type="journal article" date="2015" name="G3 (Bethesda)">
        <title>Genome sequences of three phytopathogenic species of the Magnaporthaceae family of fungi.</title>
        <authorList>
            <person name="Okagaki L.H."/>
            <person name="Nunes C.C."/>
            <person name="Sailsbery J."/>
            <person name="Clay B."/>
            <person name="Brown D."/>
            <person name="John T."/>
            <person name="Oh Y."/>
            <person name="Young N."/>
            <person name="Fitzgerald M."/>
            <person name="Haas B.J."/>
            <person name="Zeng Q."/>
            <person name="Young S."/>
            <person name="Adiconis X."/>
            <person name="Fan L."/>
            <person name="Levin J.Z."/>
            <person name="Mitchell T.K."/>
            <person name="Okubara P.A."/>
            <person name="Farman M.L."/>
            <person name="Kohn L.M."/>
            <person name="Birren B."/>
            <person name="Ma L.-J."/>
            <person name="Dean R.A."/>
        </authorList>
    </citation>
    <scope>NUCLEOTIDE SEQUENCE</scope>
    <source>
        <strain evidence="3">ATCC 64411 / 73-15</strain>
    </source>
</reference>
<reference evidence="2" key="3">
    <citation type="submission" date="2011-03" db="EMBL/GenBank/DDBJ databases">
        <title>Annotation of Magnaporthe poae ATCC 64411.</title>
        <authorList>
            <person name="Ma L.-J."/>
            <person name="Dead R."/>
            <person name="Young S.K."/>
            <person name="Zeng Q."/>
            <person name="Gargeya S."/>
            <person name="Fitzgerald M."/>
            <person name="Haas B."/>
            <person name="Abouelleil A."/>
            <person name="Alvarado L."/>
            <person name="Arachchi H.M."/>
            <person name="Berlin A."/>
            <person name="Brown A."/>
            <person name="Chapman S.B."/>
            <person name="Chen Z."/>
            <person name="Dunbar C."/>
            <person name="Freedman E."/>
            <person name="Gearin G."/>
            <person name="Gellesch M."/>
            <person name="Goldberg J."/>
            <person name="Griggs A."/>
            <person name="Gujja S."/>
            <person name="Heiman D."/>
            <person name="Howarth C."/>
            <person name="Larson L."/>
            <person name="Lui A."/>
            <person name="MacDonald P.J.P."/>
            <person name="Mehta T."/>
            <person name="Montmayeur A."/>
            <person name="Murphy C."/>
            <person name="Neiman D."/>
            <person name="Pearson M."/>
            <person name="Priest M."/>
            <person name="Roberts A."/>
            <person name="Saif S."/>
            <person name="Shea T."/>
            <person name="Shenoy N."/>
            <person name="Sisk P."/>
            <person name="Stolte C."/>
            <person name="Sykes S."/>
            <person name="Yandava C."/>
            <person name="Wortman J."/>
            <person name="Nusbaum C."/>
            <person name="Birren B."/>
        </authorList>
    </citation>
    <scope>NUCLEOTIDE SEQUENCE</scope>
    <source>
        <strain evidence="2">ATCC 64411</strain>
    </source>
</reference>
<evidence type="ECO:0000256" key="1">
    <source>
        <dbReference type="SAM" id="MobiDB-lite"/>
    </source>
</evidence>
<sequence length="151" mass="16597">MKSEGLPLEGWSEREGRTKKNEWAALSTLSICQPGWPKAFHHVKPNVGRNNTNGGAKTDGQTAGNRGRKSDPVRLWLVVGWHEQARRPRGYENGNGLTALSRSASRQAAQGPRQETGQLRRPSRPPGPVAWLHVTNQARTSLCTRPAGFSI</sequence>
<reference evidence="3" key="5">
    <citation type="submission" date="2015-06" db="UniProtKB">
        <authorList>
            <consortium name="EnsemblFungi"/>
        </authorList>
    </citation>
    <scope>IDENTIFICATION</scope>
    <source>
        <strain evidence="3">ATCC 64411</strain>
    </source>
</reference>
<dbReference type="VEuPathDB" id="FungiDB:MAPG_02141"/>
<name>A0A0C4DQJ7_MAGP6</name>
<organism evidence="3 4">
    <name type="scientific">Magnaporthiopsis poae (strain ATCC 64411 / 73-15)</name>
    <name type="common">Kentucky bluegrass fungus</name>
    <name type="synonym">Magnaporthe poae</name>
    <dbReference type="NCBI Taxonomy" id="644358"/>
    <lineage>
        <taxon>Eukaryota</taxon>
        <taxon>Fungi</taxon>
        <taxon>Dikarya</taxon>
        <taxon>Ascomycota</taxon>
        <taxon>Pezizomycotina</taxon>
        <taxon>Sordariomycetes</taxon>
        <taxon>Sordariomycetidae</taxon>
        <taxon>Magnaporthales</taxon>
        <taxon>Magnaporthaceae</taxon>
        <taxon>Magnaporthiopsis</taxon>
    </lineage>
</organism>
<keyword evidence="4" id="KW-1185">Reference proteome</keyword>
<feature type="compositionally biased region" description="Polar residues" evidence="1">
    <location>
        <begin position="48"/>
        <end position="64"/>
    </location>
</feature>
<reference evidence="2" key="1">
    <citation type="submission" date="2010-05" db="EMBL/GenBank/DDBJ databases">
        <title>The Genome Sequence of Magnaporthe poae strain ATCC 64411.</title>
        <authorList>
            <consortium name="The Broad Institute Genome Sequencing Platform"/>
            <consortium name="Broad Institute Genome Sequencing Center for Infectious Disease"/>
            <person name="Ma L.-J."/>
            <person name="Dead R."/>
            <person name="Young S."/>
            <person name="Zeng Q."/>
            <person name="Koehrsen M."/>
            <person name="Alvarado L."/>
            <person name="Berlin A."/>
            <person name="Chapman S.B."/>
            <person name="Chen Z."/>
            <person name="Freedman E."/>
            <person name="Gellesch M."/>
            <person name="Goldberg J."/>
            <person name="Griggs A."/>
            <person name="Gujja S."/>
            <person name="Heilman E.R."/>
            <person name="Heiman D."/>
            <person name="Hepburn T."/>
            <person name="Howarth C."/>
            <person name="Jen D."/>
            <person name="Larson L."/>
            <person name="Mehta T."/>
            <person name="Neiman D."/>
            <person name="Pearson M."/>
            <person name="Roberts A."/>
            <person name="Saif S."/>
            <person name="Shea T."/>
            <person name="Shenoy N."/>
            <person name="Sisk P."/>
            <person name="Stolte C."/>
            <person name="Sykes S."/>
            <person name="Walk T."/>
            <person name="White J."/>
            <person name="Yandava C."/>
            <person name="Haas B."/>
            <person name="Nusbaum C."/>
            <person name="Birren B."/>
        </authorList>
    </citation>
    <scope>NUCLEOTIDE SEQUENCE</scope>
    <source>
        <strain evidence="2">ATCC 64411</strain>
    </source>
</reference>
<evidence type="ECO:0000313" key="4">
    <source>
        <dbReference type="Proteomes" id="UP000011715"/>
    </source>
</evidence>
<evidence type="ECO:0000313" key="2">
    <source>
        <dbReference type="EMBL" id="KLU83074.1"/>
    </source>
</evidence>
<dbReference type="EnsemblFungi" id="MAPG_02141T0">
    <property type="protein sequence ID" value="MAPG_02141T0"/>
    <property type="gene ID" value="MAPG_02141"/>
</dbReference>
<feature type="compositionally biased region" description="Low complexity" evidence="1">
    <location>
        <begin position="101"/>
        <end position="114"/>
    </location>
</feature>
<dbReference type="EMBL" id="ADBL01000541">
    <property type="status" value="NOT_ANNOTATED_CDS"/>
    <property type="molecule type" value="Genomic_DNA"/>
</dbReference>
<feature type="region of interest" description="Disordered" evidence="1">
    <location>
        <begin position="44"/>
        <end position="72"/>
    </location>
</feature>
<evidence type="ECO:0000313" key="3">
    <source>
        <dbReference type="EnsemblFungi" id="MAPG_02141T0"/>
    </source>
</evidence>
<protein>
    <submittedName>
        <fullName evidence="2 3">Uncharacterized protein</fullName>
    </submittedName>
</protein>
<reference evidence="4" key="2">
    <citation type="submission" date="2010-05" db="EMBL/GenBank/DDBJ databases">
        <title>The genome sequence of Magnaporthe poae strain ATCC 64411.</title>
        <authorList>
            <person name="Ma L.-J."/>
            <person name="Dead R."/>
            <person name="Young S."/>
            <person name="Zeng Q."/>
            <person name="Koehrsen M."/>
            <person name="Alvarado L."/>
            <person name="Berlin A."/>
            <person name="Chapman S.B."/>
            <person name="Chen Z."/>
            <person name="Freedman E."/>
            <person name="Gellesch M."/>
            <person name="Goldberg J."/>
            <person name="Griggs A."/>
            <person name="Gujja S."/>
            <person name="Heilman E.R."/>
            <person name="Heiman D."/>
            <person name="Hepburn T."/>
            <person name="Howarth C."/>
            <person name="Jen D."/>
            <person name="Larson L."/>
            <person name="Mehta T."/>
            <person name="Neiman D."/>
            <person name="Pearson M."/>
            <person name="Roberts A."/>
            <person name="Saif S."/>
            <person name="Shea T."/>
            <person name="Shenoy N."/>
            <person name="Sisk P."/>
            <person name="Stolte C."/>
            <person name="Sykes S."/>
            <person name="Walk T."/>
            <person name="White J."/>
            <person name="Yandava C."/>
            <person name="Haas B."/>
            <person name="Nusbaum C."/>
            <person name="Birren B."/>
        </authorList>
    </citation>
    <scope>NUCLEOTIDE SEQUENCE [LARGE SCALE GENOMIC DNA]</scope>
    <source>
        <strain evidence="4">ATCC 64411 / 73-15</strain>
    </source>
</reference>
<proteinExistence type="predicted"/>
<dbReference type="Proteomes" id="UP000011715">
    <property type="component" value="Unassembled WGS sequence"/>
</dbReference>
<feature type="region of interest" description="Disordered" evidence="1">
    <location>
        <begin position="87"/>
        <end position="128"/>
    </location>
</feature>
<dbReference type="AlphaFoldDB" id="A0A0C4DQJ7"/>
<dbReference type="EMBL" id="GL876967">
    <property type="protein sequence ID" value="KLU83074.1"/>
    <property type="molecule type" value="Genomic_DNA"/>
</dbReference>